<protein>
    <submittedName>
        <fullName evidence="10">Alpha-ketoglutarate-dependent dioxygenase AlkB</fullName>
    </submittedName>
</protein>
<keyword evidence="3" id="KW-0227">DNA damage</keyword>
<evidence type="ECO:0000256" key="6">
    <source>
        <dbReference type="ARBA" id="ARBA00023002"/>
    </source>
</evidence>
<evidence type="ECO:0000256" key="2">
    <source>
        <dbReference type="ARBA" id="ARBA00022723"/>
    </source>
</evidence>
<proteinExistence type="predicted"/>
<evidence type="ECO:0000259" key="9">
    <source>
        <dbReference type="PROSITE" id="PS51471"/>
    </source>
</evidence>
<dbReference type="GO" id="GO:0140097">
    <property type="term" value="F:catalytic activity, acting on DNA"/>
    <property type="evidence" value="ECO:0007669"/>
    <property type="project" value="UniProtKB-ARBA"/>
</dbReference>
<dbReference type="Pfam" id="PF13532">
    <property type="entry name" value="2OG-FeII_Oxy_2"/>
    <property type="match status" value="1"/>
</dbReference>
<sequence length="204" mass="23286">MTDQFSLFRGWQSIDLNDGQARYLNQWLSEQEQATYWQAFQHLAWESPSIRIAGKAIPIPRLNAWYADRNAGYGYSGIKLPRLDWTPELRSLKERVEQATGYSFNAVLANYYRDGNDSVDWHADDEPELGSNPVIASVSLGGVRSFKFKHRQDRSLAPVSLLLEPGSLLEMSGGTQKNWLHKVPKTKKVVDARINLTFRKIICD</sequence>
<keyword evidence="4" id="KW-0460">Magnesium</keyword>
<evidence type="ECO:0000256" key="1">
    <source>
        <dbReference type="ARBA" id="ARBA00001954"/>
    </source>
</evidence>
<dbReference type="PANTHER" id="PTHR31212:SF4">
    <property type="entry name" value="ALPHA-KETOGLUTARATE-DEPENDENT DIOXYGENASE ALKB HOMOLOG 3"/>
    <property type="match status" value="1"/>
</dbReference>
<dbReference type="InterPro" id="IPR005123">
    <property type="entry name" value="Oxoglu/Fe-dep_dioxygenase_dom"/>
</dbReference>
<evidence type="ECO:0000313" key="10">
    <source>
        <dbReference type="EMBL" id="GAA4929964.1"/>
    </source>
</evidence>
<keyword evidence="6" id="KW-0560">Oxidoreductase</keyword>
<keyword evidence="7" id="KW-0408">Iron</keyword>
<dbReference type="EMBL" id="BAABLX010000001">
    <property type="protein sequence ID" value="GAA4929964.1"/>
    <property type="molecule type" value="Genomic_DNA"/>
</dbReference>
<evidence type="ECO:0000256" key="7">
    <source>
        <dbReference type="ARBA" id="ARBA00023004"/>
    </source>
</evidence>
<comment type="caution">
    <text evidence="10">The sequence shown here is derived from an EMBL/GenBank/DDBJ whole genome shotgun (WGS) entry which is preliminary data.</text>
</comment>
<comment type="cofactor">
    <cofactor evidence="1">
        <name>Fe(2+)</name>
        <dbReference type="ChEBI" id="CHEBI:29033"/>
    </cofactor>
</comment>
<dbReference type="PROSITE" id="PS51471">
    <property type="entry name" value="FE2OG_OXY"/>
    <property type="match status" value="1"/>
</dbReference>
<dbReference type="Proteomes" id="UP001409585">
    <property type="component" value="Unassembled WGS sequence"/>
</dbReference>
<accession>A0AAV3TX83</accession>
<evidence type="ECO:0000256" key="5">
    <source>
        <dbReference type="ARBA" id="ARBA00022964"/>
    </source>
</evidence>
<organism evidence="10 11">
    <name type="scientific">Halioxenophilus aromaticivorans</name>
    <dbReference type="NCBI Taxonomy" id="1306992"/>
    <lineage>
        <taxon>Bacteria</taxon>
        <taxon>Pseudomonadati</taxon>
        <taxon>Pseudomonadota</taxon>
        <taxon>Gammaproteobacteria</taxon>
        <taxon>Alteromonadales</taxon>
        <taxon>Alteromonadaceae</taxon>
        <taxon>Halioxenophilus</taxon>
    </lineage>
</organism>
<dbReference type="Gene3D" id="2.60.120.590">
    <property type="entry name" value="Alpha-ketoglutarate-dependent dioxygenase AlkB-like"/>
    <property type="match status" value="1"/>
</dbReference>
<dbReference type="GO" id="GO:0016705">
    <property type="term" value="F:oxidoreductase activity, acting on paired donors, with incorporation or reduction of molecular oxygen"/>
    <property type="evidence" value="ECO:0007669"/>
    <property type="project" value="UniProtKB-ARBA"/>
</dbReference>
<dbReference type="SUPFAM" id="SSF51197">
    <property type="entry name" value="Clavaminate synthase-like"/>
    <property type="match status" value="1"/>
</dbReference>
<dbReference type="AlphaFoldDB" id="A0AAV3TX83"/>
<keyword evidence="2" id="KW-0479">Metal-binding</keyword>
<dbReference type="RefSeq" id="WP_345415708.1">
    <property type="nucleotide sequence ID" value="NZ_AP031496.1"/>
</dbReference>
<keyword evidence="11" id="KW-1185">Reference proteome</keyword>
<dbReference type="PANTHER" id="PTHR31212">
    <property type="entry name" value="ALPHA-KETOGLUTARATE-DEPENDENT DIOXYGENASE ALKB HOMOLOG 3"/>
    <property type="match status" value="1"/>
</dbReference>
<reference evidence="11" key="1">
    <citation type="journal article" date="2019" name="Int. J. Syst. Evol. Microbiol.">
        <title>The Global Catalogue of Microorganisms (GCM) 10K type strain sequencing project: providing services to taxonomists for standard genome sequencing and annotation.</title>
        <authorList>
            <consortium name="The Broad Institute Genomics Platform"/>
            <consortium name="The Broad Institute Genome Sequencing Center for Infectious Disease"/>
            <person name="Wu L."/>
            <person name="Ma J."/>
        </authorList>
    </citation>
    <scope>NUCLEOTIDE SEQUENCE [LARGE SCALE GENOMIC DNA]</scope>
    <source>
        <strain evidence="11">JCM 19134</strain>
    </source>
</reference>
<keyword evidence="8" id="KW-0234">DNA repair</keyword>
<dbReference type="InterPro" id="IPR027450">
    <property type="entry name" value="AlkB-like"/>
</dbReference>
<evidence type="ECO:0000256" key="8">
    <source>
        <dbReference type="ARBA" id="ARBA00023204"/>
    </source>
</evidence>
<evidence type="ECO:0000313" key="11">
    <source>
        <dbReference type="Proteomes" id="UP001409585"/>
    </source>
</evidence>
<dbReference type="GO" id="GO:0032451">
    <property type="term" value="F:demethylase activity"/>
    <property type="evidence" value="ECO:0007669"/>
    <property type="project" value="UniProtKB-ARBA"/>
</dbReference>
<dbReference type="GO" id="GO:0051213">
    <property type="term" value="F:dioxygenase activity"/>
    <property type="evidence" value="ECO:0007669"/>
    <property type="project" value="UniProtKB-KW"/>
</dbReference>
<dbReference type="GO" id="GO:0016787">
    <property type="term" value="F:hydrolase activity"/>
    <property type="evidence" value="ECO:0007669"/>
    <property type="project" value="UniProtKB-ARBA"/>
</dbReference>
<name>A0AAV3TX83_9ALTE</name>
<dbReference type="InterPro" id="IPR037151">
    <property type="entry name" value="AlkB-like_sf"/>
</dbReference>
<keyword evidence="5 10" id="KW-0223">Dioxygenase</keyword>
<dbReference type="FunFam" id="2.60.120.590:FF:000004">
    <property type="entry name" value="DNA oxidative demethylase ALKBH2"/>
    <property type="match status" value="1"/>
</dbReference>
<evidence type="ECO:0000256" key="4">
    <source>
        <dbReference type="ARBA" id="ARBA00022842"/>
    </source>
</evidence>
<gene>
    <name evidence="10" type="ORF">GCM10025791_02130</name>
</gene>
<dbReference type="GO" id="GO:0046872">
    <property type="term" value="F:metal ion binding"/>
    <property type="evidence" value="ECO:0007669"/>
    <property type="project" value="UniProtKB-KW"/>
</dbReference>
<evidence type="ECO:0000256" key="3">
    <source>
        <dbReference type="ARBA" id="ARBA00022763"/>
    </source>
</evidence>
<feature type="domain" description="Fe2OG dioxygenase" evidence="9">
    <location>
        <begin position="103"/>
        <end position="202"/>
    </location>
</feature>
<dbReference type="GO" id="GO:0006307">
    <property type="term" value="P:DNA alkylation repair"/>
    <property type="evidence" value="ECO:0007669"/>
    <property type="project" value="InterPro"/>
</dbReference>
<dbReference type="InterPro" id="IPR032854">
    <property type="entry name" value="ALKBH3"/>
</dbReference>